<proteinExistence type="predicted"/>
<dbReference type="Proteomes" id="UP001285354">
    <property type="component" value="Unassembled WGS sequence"/>
</dbReference>
<protein>
    <submittedName>
        <fullName evidence="3">Uncharacterized protein</fullName>
    </submittedName>
</protein>
<feature type="chain" id="PRO_5042288982" evidence="2">
    <location>
        <begin position="20"/>
        <end position="381"/>
    </location>
</feature>
<feature type="signal peptide" evidence="2">
    <location>
        <begin position="1"/>
        <end position="19"/>
    </location>
</feature>
<organism evidence="3 4">
    <name type="scientific">Diplocarpon rosae</name>
    <dbReference type="NCBI Taxonomy" id="946125"/>
    <lineage>
        <taxon>Eukaryota</taxon>
        <taxon>Fungi</taxon>
        <taxon>Dikarya</taxon>
        <taxon>Ascomycota</taxon>
        <taxon>Pezizomycotina</taxon>
        <taxon>Leotiomycetes</taxon>
        <taxon>Helotiales</taxon>
        <taxon>Drepanopezizaceae</taxon>
        <taxon>Diplocarpon</taxon>
    </lineage>
</organism>
<dbReference type="AlphaFoldDB" id="A0AAD9WGV0"/>
<evidence type="ECO:0000256" key="2">
    <source>
        <dbReference type="SAM" id="SignalP"/>
    </source>
</evidence>
<sequence length="381" mass="40952">MVCFCRSVVWVLCLLSVHAFWLRPRFTWDHVARSEPWTMFKEAGGTRDTSSVMTPYSFPVPSTSVMKPTSTYEGKLITTVVPIYELCDIPGRNTTSCSTVLKTITRETCSTILTYAFSKTTISDCTHIVTFSSQTEYALSTTVLAVTSGLKAQIDSPGTASSTTVTYAQSTTSYFSAPWQSLAADTPAGITVLICTTDFLAVETCKMIEEVWIVRTEYVPITTTSTLSFSACFPSEVVLLLGPTQSIVASAGNFSLSTLIEYPTMSPNTSTSTSIISSINDVMMIEGSSGASADTRTSTTTLTRTKTRIGDTSTITMTLNVFDSAKSPTTTVTSRTTLTSTITVEPVSLSPRGHSTLSSDMPPDPEVSVPVFLEGNSKSQG</sequence>
<dbReference type="EMBL" id="JAUBYV010000001">
    <property type="protein sequence ID" value="KAK2629688.1"/>
    <property type="molecule type" value="Genomic_DNA"/>
</dbReference>
<keyword evidence="4" id="KW-1185">Reference proteome</keyword>
<keyword evidence="2" id="KW-0732">Signal</keyword>
<name>A0AAD9WGV0_9HELO</name>
<evidence type="ECO:0000256" key="1">
    <source>
        <dbReference type="SAM" id="MobiDB-lite"/>
    </source>
</evidence>
<evidence type="ECO:0000313" key="3">
    <source>
        <dbReference type="EMBL" id="KAK2629688.1"/>
    </source>
</evidence>
<accession>A0AAD9WGV0</accession>
<gene>
    <name evidence="3" type="ORF">QTJ16_000508</name>
</gene>
<reference evidence="3" key="1">
    <citation type="submission" date="2023-06" db="EMBL/GenBank/DDBJ databases">
        <title>Draft genome of Marssonina rosae.</title>
        <authorList>
            <person name="Cheng Q."/>
        </authorList>
    </citation>
    <scope>NUCLEOTIDE SEQUENCE</scope>
    <source>
        <strain evidence="3">R4</strain>
    </source>
</reference>
<evidence type="ECO:0000313" key="4">
    <source>
        <dbReference type="Proteomes" id="UP001285354"/>
    </source>
</evidence>
<feature type="region of interest" description="Disordered" evidence="1">
    <location>
        <begin position="347"/>
        <end position="381"/>
    </location>
</feature>
<comment type="caution">
    <text evidence="3">The sequence shown here is derived from an EMBL/GenBank/DDBJ whole genome shotgun (WGS) entry which is preliminary data.</text>
</comment>